<comment type="caution">
    <text evidence="1">The sequence shown here is derived from an EMBL/GenBank/DDBJ whole genome shotgun (WGS) entry which is preliminary data.</text>
</comment>
<accession>A0AAN7PKR4</accession>
<proteinExistence type="predicted"/>
<protein>
    <submittedName>
        <fullName evidence="1">Uncharacterized protein</fullName>
    </submittedName>
</protein>
<organism evidence="1 2">
    <name type="scientific">Aquatica leii</name>
    <dbReference type="NCBI Taxonomy" id="1421715"/>
    <lineage>
        <taxon>Eukaryota</taxon>
        <taxon>Metazoa</taxon>
        <taxon>Ecdysozoa</taxon>
        <taxon>Arthropoda</taxon>
        <taxon>Hexapoda</taxon>
        <taxon>Insecta</taxon>
        <taxon>Pterygota</taxon>
        <taxon>Neoptera</taxon>
        <taxon>Endopterygota</taxon>
        <taxon>Coleoptera</taxon>
        <taxon>Polyphaga</taxon>
        <taxon>Elateriformia</taxon>
        <taxon>Elateroidea</taxon>
        <taxon>Lampyridae</taxon>
        <taxon>Luciolinae</taxon>
        <taxon>Aquatica</taxon>
    </lineage>
</organism>
<dbReference type="AlphaFoldDB" id="A0AAN7PKR4"/>
<evidence type="ECO:0000313" key="2">
    <source>
        <dbReference type="Proteomes" id="UP001353858"/>
    </source>
</evidence>
<sequence>MFKTNNNCKNYDVSETTLHKIQTNFITALPSSALALHKIGKRQLQVLISIPVEDVVILHILNNACQSVLMMELTQKKVDFVASCCEEVFENKFSGNAYEII</sequence>
<dbReference type="Proteomes" id="UP001353858">
    <property type="component" value="Unassembled WGS sequence"/>
</dbReference>
<reference evidence="2" key="1">
    <citation type="submission" date="2023-01" db="EMBL/GenBank/DDBJ databases">
        <title>Key to firefly adult light organ development and bioluminescence: homeobox transcription factors regulate luciferase expression and transportation to peroxisome.</title>
        <authorList>
            <person name="Fu X."/>
        </authorList>
    </citation>
    <scope>NUCLEOTIDE SEQUENCE [LARGE SCALE GENOMIC DNA]</scope>
</reference>
<dbReference type="EMBL" id="JARPUR010000002">
    <property type="protein sequence ID" value="KAK4882771.1"/>
    <property type="molecule type" value="Genomic_DNA"/>
</dbReference>
<evidence type="ECO:0000313" key="1">
    <source>
        <dbReference type="EMBL" id="KAK4882771.1"/>
    </source>
</evidence>
<keyword evidence="2" id="KW-1185">Reference proteome</keyword>
<gene>
    <name evidence="1" type="ORF">RN001_006090</name>
</gene>
<name>A0AAN7PKR4_9COLE</name>